<evidence type="ECO:0000259" key="6">
    <source>
        <dbReference type="SMART" id="SM00563"/>
    </source>
</evidence>
<evidence type="ECO:0000256" key="1">
    <source>
        <dbReference type="ARBA" id="ARBA00005189"/>
    </source>
</evidence>
<name>A0A1I6M9J0_9SPHN</name>
<dbReference type="CDD" id="cd07989">
    <property type="entry name" value="LPLAT_AGPAT-like"/>
    <property type="match status" value="1"/>
</dbReference>
<keyword evidence="2" id="KW-0444">Lipid biosynthesis</keyword>
<evidence type="ECO:0000313" key="8">
    <source>
        <dbReference type="Proteomes" id="UP000198824"/>
    </source>
</evidence>
<dbReference type="Pfam" id="PF01553">
    <property type="entry name" value="Acyltransferase"/>
    <property type="match status" value="1"/>
</dbReference>
<sequence length="237" mass="24947">MRIARRLAALVAVLLPCLVGHGLTRLLGRRSLWPKRFLALAGRACGARVTLVGTPLPRDVLFAANHLSWLDILLIGGATGASFVSKAEVANWPVLGTLARLGGTLFVKRERRGEAGRQADALAAALRAGRPVALFAEGRTGNGVELMPFKPTLFAAVAGQAGLAVQPLRIDYGAETRAMAWPEDEPAGANALRVLGMKGRRQAVLHFLDPIPTDKVPDRKALAAQAHAAVDAAAPNG</sequence>
<reference evidence="7 8" key="1">
    <citation type="submission" date="2016-10" db="EMBL/GenBank/DDBJ databases">
        <authorList>
            <person name="de Groot N.N."/>
        </authorList>
    </citation>
    <scope>NUCLEOTIDE SEQUENCE [LARGE SCALE GENOMIC DNA]</scope>
    <source>
        <strain evidence="7 8">S5-249</strain>
    </source>
</reference>
<dbReference type="Proteomes" id="UP000198824">
    <property type="component" value="Unassembled WGS sequence"/>
</dbReference>
<accession>A0A1I6M9J0</accession>
<dbReference type="RefSeq" id="WP_242653563.1">
    <property type="nucleotide sequence ID" value="NZ_FOZG01000003.1"/>
</dbReference>
<dbReference type="PANTHER" id="PTHR10434:SF64">
    <property type="entry name" value="1-ACYL-SN-GLYCEROL-3-PHOSPHATE ACYLTRANSFERASE-RELATED"/>
    <property type="match status" value="1"/>
</dbReference>
<dbReference type="GO" id="GO:0003841">
    <property type="term" value="F:1-acylglycerol-3-phosphate O-acyltransferase activity"/>
    <property type="evidence" value="ECO:0007669"/>
    <property type="project" value="TreeGrafter"/>
</dbReference>
<dbReference type="EMBL" id="FOZG01000003">
    <property type="protein sequence ID" value="SFS12307.1"/>
    <property type="molecule type" value="Genomic_DNA"/>
</dbReference>
<dbReference type="SUPFAM" id="SSF69593">
    <property type="entry name" value="Glycerol-3-phosphate (1)-acyltransferase"/>
    <property type="match status" value="1"/>
</dbReference>
<dbReference type="STRING" id="1166337.SAMN05192580_3715"/>
<gene>
    <name evidence="7" type="ORF">SAMN05192580_3715</name>
</gene>
<dbReference type="PANTHER" id="PTHR10434">
    <property type="entry name" value="1-ACYL-SN-GLYCEROL-3-PHOSPHATE ACYLTRANSFERASE"/>
    <property type="match status" value="1"/>
</dbReference>
<evidence type="ECO:0000256" key="4">
    <source>
        <dbReference type="ARBA" id="ARBA00023098"/>
    </source>
</evidence>
<keyword evidence="3 7" id="KW-0808">Transferase</keyword>
<evidence type="ECO:0000256" key="3">
    <source>
        <dbReference type="ARBA" id="ARBA00022679"/>
    </source>
</evidence>
<proteinExistence type="predicted"/>
<dbReference type="SMART" id="SM00563">
    <property type="entry name" value="PlsC"/>
    <property type="match status" value="1"/>
</dbReference>
<evidence type="ECO:0000313" key="7">
    <source>
        <dbReference type="EMBL" id="SFS12307.1"/>
    </source>
</evidence>
<dbReference type="GO" id="GO:0006654">
    <property type="term" value="P:phosphatidic acid biosynthetic process"/>
    <property type="evidence" value="ECO:0007669"/>
    <property type="project" value="TreeGrafter"/>
</dbReference>
<feature type="domain" description="Phospholipid/glycerol acyltransferase" evidence="6">
    <location>
        <begin position="60"/>
        <end position="173"/>
    </location>
</feature>
<evidence type="ECO:0000256" key="5">
    <source>
        <dbReference type="ARBA" id="ARBA00023315"/>
    </source>
</evidence>
<evidence type="ECO:0000256" key="2">
    <source>
        <dbReference type="ARBA" id="ARBA00022516"/>
    </source>
</evidence>
<comment type="pathway">
    <text evidence="1">Lipid metabolism.</text>
</comment>
<dbReference type="InterPro" id="IPR002123">
    <property type="entry name" value="Plipid/glycerol_acylTrfase"/>
</dbReference>
<protein>
    <submittedName>
        <fullName evidence="7">1-acyl-sn-glycerol-3-phosphate acyltransferase</fullName>
    </submittedName>
</protein>
<organism evidence="7 8">
    <name type="scientific">Sphingomonas jatrophae</name>
    <dbReference type="NCBI Taxonomy" id="1166337"/>
    <lineage>
        <taxon>Bacteria</taxon>
        <taxon>Pseudomonadati</taxon>
        <taxon>Pseudomonadota</taxon>
        <taxon>Alphaproteobacteria</taxon>
        <taxon>Sphingomonadales</taxon>
        <taxon>Sphingomonadaceae</taxon>
        <taxon>Sphingomonas</taxon>
    </lineage>
</organism>
<keyword evidence="5 7" id="KW-0012">Acyltransferase</keyword>
<keyword evidence="8" id="KW-1185">Reference proteome</keyword>
<keyword evidence="4" id="KW-0443">Lipid metabolism</keyword>
<dbReference type="AlphaFoldDB" id="A0A1I6M9J0"/>